<keyword evidence="10" id="KW-0067">ATP-binding</keyword>
<dbReference type="PANTHER" id="PTHR43065">
    <property type="entry name" value="SENSOR HISTIDINE KINASE"/>
    <property type="match status" value="1"/>
</dbReference>
<dbReference type="SMART" id="SM00091">
    <property type="entry name" value="PAS"/>
    <property type="match status" value="1"/>
</dbReference>
<dbReference type="InterPro" id="IPR036890">
    <property type="entry name" value="HATPase_C_sf"/>
</dbReference>
<feature type="domain" description="PAC" evidence="9">
    <location>
        <begin position="144"/>
        <end position="197"/>
    </location>
</feature>
<dbReference type="Pfam" id="PF02518">
    <property type="entry name" value="HATPase_c"/>
    <property type="match status" value="1"/>
</dbReference>
<keyword evidence="4" id="KW-0808">Transferase</keyword>
<dbReference type="RefSeq" id="WP_347241149.1">
    <property type="nucleotide sequence ID" value="NZ_JAMPLM010000023.1"/>
</dbReference>
<accession>A0ABV0KNT1</accession>
<keyword evidence="6" id="KW-0175">Coiled coil</keyword>
<evidence type="ECO:0000313" key="11">
    <source>
        <dbReference type="Proteomes" id="UP001476950"/>
    </source>
</evidence>
<feature type="domain" description="Histidine kinase" evidence="7">
    <location>
        <begin position="238"/>
        <end position="500"/>
    </location>
</feature>
<comment type="caution">
    <text evidence="10">The sequence shown here is derived from an EMBL/GenBank/DDBJ whole genome shotgun (WGS) entry which is preliminary data.</text>
</comment>
<dbReference type="Gene3D" id="3.30.565.10">
    <property type="entry name" value="Histidine kinase-like ATPase, C-terminal domain"/>
    <property type="match status" value="1"/>
</dbReference>
<evidence type="ECO:0000256" key="3">
    <source>
        <dbReference type="ARBA" id="ARBA00022553"/>
    </source>
</evidence>
<dbReference type="PRINTS" id="PR00344">
    <property type="entry name" value="BCTRLSENSOR"/>
</dbReference>
<dbReference type="Pfam" id="PF13188">
    <property type="entry name" value="PAS_8"/>
    <property type="match status" value="1"/>
</dbReference>
<dbReference type="CDD" id="cd00130">
    <property type="entry name" value="PAS"/>
    <property type="match status" value="1"/>
</dbReference>
<keyword evidence="11" id="KW-1185">Reference proteome</keyword>
<dbReference type="Gene3D" id="1.10.287.130">
    <property type="match status" value="1"/>
</dbReference>
<dbReference type="SMART" id="SM00388">
    <property type="entry name" value="HisKA"/>
    <property type="match status" value="1"/>
</dbReference>
<dbReference type="GO" id="GO:0005524">
    <property type="term" value="F:ATP binding"/>
    <property type="evidence" value="ECO:0007669"/>
    <property type="project" value="UniProtKB-KW"/>
</dbReference>
<evidence type="ECO:0000256" key="6">
    <source>
        <dbReference type="SAM" id="Coils"/>
    </source>
</evidence>
<sequence length="506" mass="56128">MNDTNHVTESQEVEQLRAQVVALEELLEVYEQETLEKSVRLEAALVDLQERAQQLAYSEEALRVLKSILESMGDGVMVADEAGRFLFINPAAKQVLGVQPDSSSLEQWTTQQANLGSFYLPDAKTPYPTEQFPLVRAIHGEAVNATEMLVRSPQKDESIWLSATARSLRDDSGILCGGVAVFHNITTIKQTEEALRQSEGRSREQAQRLKQTLRTLQDTQSKLVQSEKMSSLGQLVAGVAHEINNPINFIYGNIHPAEQYVQDLLHLVDLYQQYYPEPLPAIQTEIETMDLSFLRADLPKLLSSMRIGSDRIRQIVLSLRNFSRLDEAGMKPSDLHEGIDSSLLMLQNRLKPNAESPGIQIVQHYGKLPLVECYAGQINQVFMNLLVNAVDALAETHNAQPNGQLSSKAVDSPLPTITIITECSDTQVIVRIRDNGPGISPSALPRLFDPFFTTKSVGQGTGLGLYISYQIIAEQHRGSLECHSEPGQGAEFQVCIPVQQTTVCRV</sequence>
<dbReference type="InterPro" id="IPR004358">
    <property type="entry name" value="Sig_transdc_His_kin-like_C"/>
</dbReference>
<dbReference type="CDD" id="cd00082">
    <property type="entry name" value="HisKA"/>
    <property type="match status" value="1"/>
</dbReference>
<keyword evidence="10" id="KW-0547">Nucleotide-binding</keyword>
<evidence type="ECO:0000256" key="2">
    <source>
        <dbReference type="ARBA" id="ARBA00012438"/>
    </source>
</evidence>
<dbReference type="InterPro" id="IPR036097">
    <property type="entry name" value="HisK_dim/P_sf"/>
</dbReference>
<proteinExistence type="predicted"/>
<dbReference type="InterPro" id="IPR003594">
    <property type="entry name" value="HATPase_dom"/>
</dbReference>
<evidence type="ECO:0000256" key="5">
    <source>
        <dbReference type="ARBA" id="ARBA00023012"/>
    </source>
</evidence>
<dbReference type="EC" id="2.7.13.3" evidence="2"/>
<evidence type="ECO:0000259" key="7">
    <source>
        <dbReference type="PROSITE" id="PS50109"/>
    </source>
</evidence>
<keyword evidence="3" id="KW-0597">Phosphoprotein</keyword>
<keyword evidence="5" id="KW-0902">Two-component regulatory system</keyword>
<dbReference type="InterPro" id="IPR035965">
    <property type="entry name" value="PAS-like_dom_sf"/>
</dbReference>
<dbReference type="InterPro" id="IPR000700">
    <property type="entry name" value="PAS-assoc_C"/>
</dbReference>
<dbReference type="InterPro" id="IPR005467">
    <property type="entry name" value="His_kinase_dom"/>
</dbReference>
<evidence type="ECO:0000256" key="4">
    <source>
        <dbReference type="ARBA" id="ARBA00022777"/>
    </source>
</evidence>
<dbReference type="PROSITE" id="PS50109">
    <property type="entry name" value="HIS_KIN"/>
    <property type="match status" value="1"/>
</dbReference>
<name>A0ABV0KNT1_9CYAN</name>
<dbReference type="Proteomes" id="UP001476950">
    <property type="component" value="Unassembled WGS sequence"/>
</dbReference>
<comment type="catalytic activity">
    <reaction evidence="1">
        <text>ATP + protein L-histidine = ADP + protein N-phospho-L-histidine.</text>
        <dbReference type="EC" id="2.7.13.3"/>
    </reaction>
</comment>
<reference evidence="10 11" key="1">
    <citation type="submission" date="2022-04" db="EMBL/GenBank/DDBJ databases">
        <title>Positive selection, recombination, and allopatry shape intraspecific diversity of widespread and dominant cyanobacteria.</title>
        <authorList>
            <person name="Wei J."/>
            <person name="Shu W."/>
            <person name="Hu C."/>
        </authorList>
    </citation>
    <scope>NUCLEOTIDE SEQUENCE [LARGE SCALE GENOMIC DNA]</scope>
    <source>
        <strain evidence="10 11">AS-A4</strain>
    </source>
</reference>
<feature type="coiled-coil region" evidence="6">
    <location>
        <begin position="6"/>
        <end position="33"/>
    </location>
</feature>
<dbReference type="InterPro" id="IPR000014">
    <property type="entry name" value="PAS"/>
</dbReference>
<dbReference type="PANTHER" id="PTHR43065:SF50">
    <property type="entry name" value="HISTIDINE KINASE"/>
    <property type="match status" value="1"/>
</dbReference>
<evidence type="ECO:0000259" key="8">
    <source>
        <dbReference type="PROSITE" id="PS50112"/>
    </source>
</evidence>
<dbReference type="PROSITE" id="PS50112">
    <property type="entry name" value="PAS"/>
    <property type="match status" value="1"/>
</dbReference>
<dbReference type="EMBL" id="JAMPLM010000023">
    <property type="protein sequence ID" value="MEP1060882.1"/>
    <property type="molecule type" value="Genomic_DNA"/>
</dbReference>
<feature type="domain" description="PAS" evidence="8">
    <location>
        <begin position="61"/>
        <end position="102"/>
    </location>
</feature>
<evidence type="ECO:0000256" key="1">
    <source>
        <dbReference type="ARBA" id="ARBA00000085"/>
    </source>
</evidence>
<dbReference type="InterPro" id="IPR003661">
    <property type="entry name" value="HisK_dim/P_dom"/>
</dbReference>
<dbReference type="NCBIfam" id="TIGR00229">
    <property type="entry name" value="sensory_box"/>
    <property type="match status" value="1"/>
</dbReference>
<dbReference type="Gene3D" id="3.30.450.20">
    <property type="entry name" value="PAS domain"/>
    <property type="match status" value="1"/>
</dbReference>
<dbReference type="SUPFAM" id="SSF55874">
    <property type="entry name" value="ATPase domain of HSP90 chaperone/DNA topoisomerase II/histidine kinase"/>
    <property type="match status" value="1"/>
</dbReference>
<dbReference type="SUPFAM" id="SSF47384">
    <property type="entry name" value="Homodimeric domain of signal transducing histidine kinase"/>
    <property type="match status" value="1"/>
</dbReference>
<evidence type="ECO:0000313" key="10">
    <source>
        <dbReference type="EMBL" id="MEP1060882.1"/>
    </source>
</evidence>
<protein>
    <recommendedName>
        <fullName evidence="2">histidine kinase</fullName>
        <ecNumber evidence="2">2.7.13.3</ecNumber>
    </recommendedName>
</protein>
<keyword evidence="4" id="KW-0418">Kinase</keyword>
<dbReference type="SUPFAM" id="SSF55785">
    <property type="entry name" value="PYP-like sensor domain (PAS domain)"/>
    <property type="match status" value="1"/>
</dbReference>
<dbReference type="PROSITE" id="PS50113">
    <property type="entry name" value="PAC"/>
    <property type="match status" value="1"/>
</dbReference>
<dbReference type="SMART" id="SM00387">
    <property type="entry name" value="HATPase_c"/>
    <property type="match status" value="1"/>
</dbReference>
<organism evidence="10 11">
    <name type="scientific">Stenomitos frigidus AS-A4</name>
    <dbReference type="NCBI Taxonomy" id="2933935"/>
    <lineage>
        <taxon>Bacteria</taxon>
        <taxon>Bacillati</taxon>
        <taxon>Cyanobacteriota</taxon>
        <taxon>Cyanophyceae</taxon>
        <taxon>Leptolyngbyales</taxon>
        <taxon>Leptolyngbyaceae</taxon>
        <taxon>Stenomitos</taxon>
    </lineage>
</organism>
<gene>
    <name evidence="10" type="ORF">NDI38_20835</name>
</gene>
<evidence type="ECO:0000259" key="9">
    <source>
        <dbReference type="PROSITE" id="PS50113"/>
    </source>
</evidence>